<comment type="similarity">
    <text evidence="8">Belongs to the binding-protein-dependent transport system permease family.</text>
</comment>
<feature type="transmembrane region" description="Helical" evidence="8">
    <location>
        <begin position="62"/>
        <end position="85"/>
    </location>
</feature>
<evidence type="ECO:0000256" key="6">
    <source>
        <dbReference type="ARBA" id="ARBA00022989"/>
    </source>
</evidence>
<evidence type="ECO:0000256" key="2">
    <source>
        <dbReference type="ARBA" id="ARBA00022448"/>
    </source>
</evidence>
<dbReference type="EMBL" id="FOZW01000012">
    <property type="protein sequence ID" value="SFT15333.1"/>
    <property type="molecule type" value="Genomic_DNA"/>
</dbReference>
<evidence type="ECO:0000256" key="1">
    <source>
        <dbReference type="ARBA" id="ARBA00004429"/>
    </source>
</evidence>
<keyword evidence="2 8" id="KW-0813">Transport</keyword>
<dbReference type="PROSITE" id="PS50928">
    <property type="entry name" value="ABC_TM1"/>
    <property type="match status" value="1"/>
</dbReference>
<keyword evidence="7 8" id="KW-0472">Membrane</keyword>
<feature type="transmembrane region" description="Helical" evidence="8">
    <location>
        <begin position="233"/>
        <end position="253"/>
    </location>
</feature>
<feature type="transmembrane region" description="Helical" evidence="8">
    <location>
        <begin position="202"/>
        <end position="221"/>
    </location>
</feature>
<dbReference type="GO" id="GO:0005886">
    <property type="term" value="C:plasma membrane"/>
    <property type="evidence" value="ECO:0007669"/>
    <property type="project" value="UniProtKB-SubCell"/>
</dbReference>
<dbReference type="OrthoDB" id="9815533at2"/>
<feature type="transmembrane region" description="Helical" evidence="8">
    <location>
        <begin position="97"/>
        <end position="124"/>
    </location>
</feature>
<dbReference type="RefSeq" id="WP_092428519.1">
    <property type="nucleotide sequence ID" value="NZ_FNCL01000012.1"/>
</dbReference>
<dbReference type="SUPFAM" id="SSF161098">
    <property type="entry name" value="MetI-like"/>
    <property type="match status" value="1"/>
</dbReference>
<dbReference type="PANTHER" id="PTHR43357">
    <property type="entry name" value="INNER MEMBRANE ABC TRANSPORTER PERMEASE PROTEIN YDCV"/>
    <property type="match status" value="1"/>
</dbReference>
<dbReference type="GO" id="GO:0055085">
    <property type="term" value="P:transmembrane transport"/>
    <property type="evidence" value="ECO:0007669"/>
    <property type="project" value="InterPro"/>
</dbReference>
<keyword evidence="11" id="KW-1185">Reference proteome</keyword>
<evidence type="ECO:0000259" key="9">
    <source>
        <dbReference type="PROSITE" id="PS50928"/>
    </source>
</evidence>
<evidence type="ECO:0000256" key="5">
    <source>
        <dbReference type="ARBA" id="ARBA00022692"/>
    </source>
</evidence>
<evidence type="ECO:0000256" key="4">
    <source>
        <dbReference type="ARBA" id="ARBA00022519"/>
    </source>
</evidence>
<protein>
    <submittedName>
        <fullName evidence="10">Putative spermidine/putrescine transport system permease protein</fullName>
    </submittedName>
</protein>
<dbReference type="PANTHER" id="PTHR43357:SF4">
    <property type="entry name" value="INNER MEMBRANE ABC TRANSPORTER PERMEASE PROTEIN YDCV"/>
    <property type="match status" value="1"/>
</dbReference>
<dbReference type="InterPro" id="IPR000515">
    <property type="entry name" value="MetI-like"/>
</dbReference>
<reference evidence="11" key="1">
    <citation type="submission" date="2016-10" db="EMBL/GenBank/DDBJ databases">
        <authorList>
            <person name="Varghese N."/>
            <person name="Submissions S."/>
        </authorList>
    </citation>
    <scope>NUCLEOTIDE SEQUENCE [LARGE SCALE GENOMIC DNA]</scope>
    <source>
        <strain evidence="11">DSM 26894</strain>
    </source>
</reference>
<organism evidence="10 11">
    <name type="scientific">Alloyangia pacifica</name>
    <dbReference type="NCBI Taxonomy" id="311180"/>
    <lineage>
        <taxon>Bacteria</taxon>
        <taxon>Pseudomonadati</taxon>
        <taxon>Pseudomonadota</taxon>
        <taxon>Alphaproteobacteria</taxon>
        <taxon>Rhodobacterales</taxon>
        <taxon>Roseobacteraceae</taxon>
        <taxon>Alloyangia</taxon>
    </lineage>
</organism>
<keyword evidence="3" id="KW-1003">Cell membrane</keyword>
<comment type="subcellular location">
    <subcellularLocation>
        <location evidence="1">Cell inner membrane</location>
        <topology evidence="1">Multi-pass membrane protein</topology>
    </subcellularLocation>
    <subcellularLocation>
        <location evidence="8">Cell membrane</location>
        <topology evidence="8">Multi-pass membrane protein</topology>
    </subcellularLocation>
</comment>
<keyword evidence="5 8" id="KW-0812">Transmembrane</keyword>
<dbReference type="Gene3D" id="1.10.3720.10">
    <property type="entry name" value="MetI-like"/>
    <property type="match status" value="1"/>
</dbReference>
<sequence>MKLGKILSTLFFWIVGIVTIAPFVVIAGVSVNERKSLTFPPEGFNLGWYGDLFLDAEWREPLMTSLTIAICASLLAVLIAFPVAWFNWRYRTGFGKLVAGLGAMPFLLPPVITAMGFLTFFIILGYYGEFWTVVVAHAIFLVTLPLVSLSLGFEDIDTSLVEASRSMGASETTVLRTVVLPMIRPYVISGFCFVFVISLNEYIIAVMTVGAVFETLPMKIFNALRYGYTPVMAAASVVFVASTVLIFSLVAAFSDLPKLLGARSK</sequence>
<dbReference type="Proteomes" id="UP000199392">
    <property type="component" value="Unassembled WGS sequence"/>
</dbReference>
<feature type="transmembrane region" description="Helical" evidence="8">
    <location>
        <begin position="7"/>
        <end position="31"/>
    </location>
</feature>
<dbReference type="InterPro" id="IPR035906">
    <property type="entry name" value="MetI-like_sf"/>
</dbReference>
<accession>A0A1I6VNQ5</accession>
<evidence type="ECO:0000256" key="3">
    <source>
        <dbReference type="ARBA" id="ARBA00022475"/>
    </source>
</evidence>
<evidence type="ECO:0000256" key="7">
    <source>
        <dbReference type="ARBA" id="ARBA00023136"/>
    </source>
</evidence>
<gene>
    <name evidence="10" type="ORF">SAMN04488050_11261</name>
</gene>
<name>A0A1I6VNQ5_9RHOB</name>
<evidence type="ECO:0000313" key="10">
    <source>
        <dbReference type="EMBL" id="SFT15333.1"/>
    </source>
</evidence>
<feature type="transmembrane region" description="Helical" evidence="8">
    <location>
        <begin position="130"/>
        <end position="153"/>
    </location>
</feature>
<proteinExistence type="inferred from homology"/>
<feature type="domain" description="ABC transmembrane type-1" evidence="9">
    <location>
        <begin position="62"/>
        <end position="250"/>
    </location>
</feature>
<dbReference type="AlphaFoldDB" id="A0A1I6VNQ5"/>
<evidence type="ECO:0000256" key="8">
    <source>
        <dbReference type="RuleBase" id="RU363032"/>
    </source>
</evidence>
<dbReference type="Pfam" id="PF00528">
    <property type="entry name" value="BPD_transp_1"/>
    <property type="match status" value="1"/>
</dbReference>
<evidence type="ECO:0000313" key="11">
    <source>
        <dbReference type="Proteomes" id="UP000199392"/>
    </source>
</evidence>
<keyword evidence="6 8" id="KW-1133">Transmembrane helix</keyword>
<dbReference type="STRING" id="311180.SAMN04488050_11261"/>
<keyword evidence="4" id="KW-0997">Cell inner membrane</keyword>
<dbReference type="CDD" id="cd06261">
    <property type="entry name" value="TM_PBP2"/>
    <property type="match status" value="1"/>
</dbReference>